<comment type="caution">
    <text evidence="1">The sequence shown here is derived from an EMBL/GenBank/DDBJ whole genome shotgun (WGS) entry which is preliminary data.</text>
</comment>
<gene>
    <name evidence="1" type="ORF">J2Z32_001619</name>
</gene>
<protein>
    <submittedName>
        <fullName evidence="1">Uncharacterized protein</fullName>
    </submittedName>
</protein>
<evidence type="ECO:0000313" key="1">
    <source>
        <dbReference type="EMBL" id="MBP1904994.1"/>
    </source>
</evidence>
<name>A0ABS4FRE0_9BACL</name>
<reference evidence="1 2" key="1">
    <citation type="submission" date="2021-03" db="EMBL/GenBank/DDBJ databases">
        <title>Genomic Encyclopedia of Type Strains, Phase IV (KMG-IV): sequencing the most valuable type-strain genomes for metagenomic binning, comparative biology and taxonomic classification.</title>
        <authorList>
            <person name="Goeker M."/>
        </authorList>
    </citation>
    <scope>NUCLEOTIDE SEQUENCE [LARGE SCALE GENOMIC DNA]</scope>
    <source>
        <strain evidence="1 2">DSM 14349</strain>
    </source>
</reference>
<sequence>MYLKAIPLYKLPADTSVHFLKTDLEQMTIDEMSELAASPYRDENWVRLAYSVSITAFRPYIDESFAGIVERKSAVSQFDYGDCNIVNAVSAVNCLYFDTSYRSPGTCDWSREFKFFSGEHFLGGIGVYAVNLSSDSTSGDKLRSITSIARYCLQSGNPFNRLLIAVVKPDKWELAFAQVKLLLPPVAKTRSCKVTTTLFYDPVDFFRAILSGREVKDTYHEQHRSRFSF</sequence>
<dbReference type="EMBL" id="JAGGKG010000006">
    <property type="protein sequence ID" value="MBP1904994.1"/>
    <property type="molecule type" value="Genomic_DNA"/>
</dbReference>
<dbReference type="Proteomes" id="UP001519272">
    <property type="component" value="Unassembled WGS sequence"/>
</dbReference>
<accession>A0ABS4FRE0</accession>
<proteinExistence type="predicted"/>
<dbReference type="RefSeq" id="WP_127505892.1">
    <property type="nucleotide sequence ID" value="NZ_JAGGKG010000006.1"/>
</dbReference>
<keyword evidence="2" id="KW-1185">Reference proteome</keyword>
<evidence type="ECO:0000313" key="2">
    <source>
        <dbReference type="Proteomes" id="UP001519272"/>
    </source>
</evidence>
<organism evidence="1 2">
    <name type="scientific">Paenibacillus turicensis</name>
    <dbReference type="NCBI Taxonomy" id="160487"/>
    <lineage>
        <taxon>Bacteria</taxon>
        <taxon>Bacillati</taxon>
        <taxon>Bacillota</taxon>
        <taxon>Bacilli</taxon>
        <taxon>Bacillales</taxon>
        <taxon>Paenibacillaceae</taxon>
        <taxon>Paenibacillus</taxon>
    </lineage>
</organism>